<keyword evidence="2" id="KW-1185">Reference proteome</keyword>
<keyword evidence="1" id="KW-0812">Transmembrane</keyword>
<sequence length="2064" mass="238255">MQKKLKIDVPRYLEQNIITNFLKIPNTNLLLINTLSQESSQEQSSIVYYDDLSKNFDNIINAIKTDYIILQMEFVVKTNQILIVSPNQLITANVYTLQRLNYLTFRSATALSLIQGTDLAVLTIQICKFYIVDVIQLKQIFSQDTCYFNYNLNNLLQFPKTFLLQNDLLLIALKDNQGFQAWSFNITTQQISYHNYLPEPYIDIALNQNIIFAVGKVLMNATDDFLNVKLIKTGFFSFQKQSLFLSDSRNIFRLDFQISMNQSKQNIYSLTYQMANHPFPIQTEGIQFTFWYYLQENKQLILPLKNNILGQSYTFLYSYVDNTFTQRQYYTSTGWAKIFLINLNQTYYYVTPLLNTVKVTQDKPSGNIVWQVQYNENIINKQNSFIQIQNYPNGYIVLVGSQMMYQIEIFETQNKKILDLSSLNLSINRISQVIVSFLDQNKYLWVVFGLPFKDNDETFLFWIIDIWNLNFQTLSSDNSDDNLNQTCYALYSDQNKQIVGIDVFANVYVWNSQNITQFKFKKSITAFQCYNSPIGQLYNNRNIIYLIAVCDNYNVISFNLNTGDTQLLIKMSSSSNHVNSFEDIQLIGFGEKDTGNVYLFQFDQVREQFSFFLQIQTVKYKDETINLTYLADSQILFIQYYYSNYFFPIGSCLEDIQNCLSCEMDFYFSSTEIQQSNNLYGLGTAESPFQSSKNLITSFLQLQQYCDLVNQVQQINIKIYINPRYSFQIFQELINIDFGSLINLTIQSIDQQIQAEISTINILEFKQFKMLKLQNLIIQYILLQQYDLNSYCGLKITDVVQWAIIENINYNQQFDGQNNNCYSLYINNSSAIIQDINISFVDFSNFQDLILVSNSNQIIIQNFTLQNSILNSYFSILRQMSNTNITINQMVIQNNTCDQQQNSGSNFVGQLFQAGQFNVSNIQIIENQFCNQQIFSIISNINQQNITLQLQNITIISNIFYTTAPYLLLNAIYAFSPLPQHTLLVSNIYILDNQYLPNSQIKYQNGQNTTSLILIDNIKDINIQNIIYKNQNEIAFLKASYVENSNLYNISCQNDAKYFNSTISNYYAGCLLFKEVNQFSLNIFNSSFINASDQQIISIINQNYQNNIILLTNIEIFSSFFTQTLSNSYSNPVFISSDYSSQIEIQSSYFHDNVLYGYINAQTQSTTGIQLINSLGSSLIQETRFNNSKSNSLYNFIFVQSNILIINNCSFSNSSFDLLDTTSLLIQQGGCIRAKCNTFQLSQSKLSYSTASIASFIYLESLSNQINSLISQSQFSQGFSNSDGGAIYINSQNSKIKFIIVRSNFTDVYTFSQNSNIISIQNQNQGTADYQDKFSFVDIRLTNVLGGINTKFLNVQYSEVLFQYIYGKNTEIKQFPYILAQMAGFETFYTPTLIQAQYSNITFRDTNFFNITSSDHSILPLLIQSVDSIVIINKLNISQSYFWISLIDAAYCQLFISQSKFNNLSTVNRSHPQNYMSVQQSYGNSLIKLNASQLEISDQTFFNQIICSKKCYGSSLSLVNSRFNISNTYFTNSQALNGGAIAIQGGNEENIIQDCNFNNNYAINGGAIYLTANENDNIQTTIVDSKFKNNIANTGYGGALYIEVLGTNFILSTIFINRTAIQSNQANIGGGIYNQGINPKFYQSNISHNQAYIYGDDQFSYPSQLYLVNYYNFSSYNNQKIKINNFKSGNQMPKLIFQLKDSSYKPITYINQQQQLTVKAQVSSKTVNSSLYYFRGNTSVNIDPQQNVFVFEQIDLIGIPGSDSILEFVSDSIKVFNNDTQKYENNYTFEVNVNFRNCVYGEIIYKYNNFTECQVCDDEKYSLDFQECYSCPQGAECHNGVVYLQNGYWRKEDKSIEIIQCHNLQQNCVGNSFGNSVCVQGNIGPLCEECDIYGEFWGKSYTRSNQYQCQLCQELKYNSWKIVLTYIWILFSIFFTVQDHENFFLKNIFINNIRRQSQKLGMQNFQKPSNSMVLSQQSQKTLKSIKGDMSAKNYIKIFTNYAQIVSQAVAFNLNIESCKLNQYYLTILYYQITVKFFLFRRFINIQISFLILKNLFFSQQNFFN</sequence>
<dbReference type="PANTHER" id="PTHR11319">
    <property type="entry name" value="G PROTEIN-COUPLED RECEPTOR-RELATED"/>
    <property type="match status" value="1"/>
</dbReference>
<accession>Q22UK3</accession>
<keyword evidence="1" id="KW-0472">Membrane</keyword>
<protein>
    <submittedName>
        <fullName evidence="1">Transmembrane protein, putative</fullName>
    </submittedName>
</protein>
<dbReference type="OrthoDB" id="328011at2759"/>
<name>Q22UK3_TETTS</name>
<dbReference type="Proteomes" id="UP000009168">
    <property type="component" value="Unassembled WGS sequence"/>
</dbReference>
<dbReference type="GeneID" id="7840657"/>
<organism evidence="1 2">
    <name type="scientific">Tetrahymena thermophila (strain SB210)</name>
    <dbReference type="NCBI Taxonomy" id="312017"/>
    <lineage>
        <taxon>Eukaryota</taxon>
        <taxon>Sar</taxon>
        <taxon>Alveolata</taxon>
        <taxon>Ciliophora</taxon>
        <taxon>Intramacronucleata</taxon>
        <taxon>Oligohymenophorea</taxon>
        <taxon>Hymenostomatida</taxon>
        <taxon>Tetrahymenina</taxon>
        <taxon>Tetrahymenidae</taxon>
        <taxon>Tetrahymena</taxon>
    </lineage>
</organism>
<evidence type="ECO:0000313" key="2">
    <source>
        <dbReference type="Proteomes" id="UP000009168"/>
    </source>
</evidence>
<dbReference type="HOGENOM" id="CLU_001085_0_0_1"/>
<gene>
    <name evidence="1" type="ORF">TTHERM_00554220</name>
</gene>
<reference evidence="2" key="1">
    <citation type="journal article" date="2006" name="PLoS Biol.">
        <title>Macronuclear genome sequence of the ciliate Tetrahymena thermophila, a model eukaryote.</title>
        <authorList>
            <person name="Eisen J.A."/>
            <person name="Coyne R.S."/>
            <person name="Wu M."/>
            <person name="Wu D."/>
            <person name="Thiagarajan M."/>
            <person name="Wortman J.R."/>
            <person name="Badger J.H."/>
            <person name="Ren Q."/>
            <person name="Amedeo P."/>
            <person name="Jones K.M."/>
            <person name="Tallon L.J."/>
            <person name="Delcher A.L."/>
            <person name="Salzberg S.L."/>
            <person name="Silva J.C."/>
            <person name="Haas B.J."/>
            <person name="Majoros W.H."/>
            <person name="Farzad M."/>
            <person name="Carlton J.M."/>
            <person name="Smith R.K. Jr."/>
            <person name="Garg J."/>
            <person name="Pearlman R.E."/>
            <person name="Karrer K.M."/>
            <person name="Sun L."/>
            <person name="Manning G."/>
            <person name="Elde N.C."/>
            <person name="Turkewitz A.P."/>
            <person name="Asai D.J."/>
            <person name="Wilkes D.E."/>
            <person name="Wang Y."/>
            <person name="Cai H."/>
            <person name="Collins K."/>
            <person name="Stewart B.A."/>
            <person name="Lee S.R."/>
            <person name="Wilamowska K."/>
            <person name="Weinberg Z."/>
            <person name="Ruzzo W.L."/>
            <person name="Wloga D."/>
            <person name="Gaertig J."/>
            <person name="Frankel J."/>
            <person name="Tsao C.-C."/>
            <person name="Gorovsky M.A."/>
            <person name="Keeling P.J."/>
            <person name="Waller R.F."/>
            <person name="Patron N.J."/>
            <person name="Cherry J.M."/>
            <person name="Stover N.A."/>
            <person name="Krieger C.J."/>
            <person name="del Toro C."/>
            <person name="Ryder H.F."/>
            <person name="Williamson S.C."/>
            <person name="Barbeau R.A."/>
            <person name="Hamilton E.P."/>
            <person name="Orias E."/>
        </authorList>
    </citation>
    <scope>NUCLEOTIDE SEQUENCE [LARGE SCALE GENOMIC DNA]</scope>
    <source>
        <strain evidence="2">SB210</strain>
    </source>
</reference>
<dbReference type="PANTHER" id="PTHR11319:SF35">
    <property type="entry name" value="OUTER MEMBRANE PROTEIN PMPC-RELATED"/>
    <property type="match status" value="1"/>
</dbReference>
<dbReference type="RefSeq" id="XP_001009212.3">
    <property type="nucleotide sequence ID" value="XM_001009212.3"/>
</dbReference>
<dbReference type="InParanoid" id="Q22UK3"/>
<evidence type="ECO:0000313" key="1">
    <source>
        <dbReference type="EMBL" id="EAR88967.3"/>
    </source>
</evidence>
<dbReference type="KEGG" id="tet:TTHERM_00554220"/>
<dbReference type="EMBL" id="GG662828">
    <property type="protein sequence ID" value="EAR88967.3"/>
    <property type="molecule type" value="Genomic_DNA"/>
</dbReference>
<proteinExistence type="predicted"/>